<keyword evidence="2" id="KW-1185">Reference proteome</keyword>
<evidence type="ECO:0000313" key="1">
    <source>
        <dbReference type="EMBL" id="GAA4470051.1"/>
    </source>
</evidence>
<evidence type="ECO:0000313" key="2">
    <source>
        <dbReference type="Proteomes" id="UP001500840"/>
    </source>
</evidence>
<dbReference type="Proteomes" id="UP001500840">
    <property type="component" value="Unassembled WGS sequence"/>
</dbReference>
<comment type="caution">
    <text evidence="1">The sequence shown here is derived from an EMBL/GenBank/DDBJ whole genome shotgun (WGS) entry which is preliminary data.</text>
</comment>
<dbReference type="EMBL" id="BAABGA010000107">
    <property type="protein sequence ID" value="GAA4470051.1"/>
    <property type="molecule type" value="Genomic_DNA"/>
</dbReference>
<gene>
    <name evidence="1" type="ORF">GCM10023156_62960</name>
</gene>
<name>A0ABP8NR73_9BACT</name>
<reference evidence="2" key="1">
    <citation type="journal article" date="2019" name="Int. J. Syst. Evol. Microbiol.">
        <title>The Global Catalogue of Microorganisms (GCM) 10K type strain sequencing project: providing services to taxonomists for standard genome sequencing and annotation.</title>
        <authorList>
            <consortium name="The Broad Institute Genomics Platform"/>
            <consortium name="The Broad Institute Genome Sequencing Center for Infectious Disease"/>
            <person name="Wu L."/>
            <person name="Ma J."/>
        </authorList>
    </citation>
    <scope>NUCLEOTIDE SEQUENCE [LARGE SCALE GENOMIC DNA]</scope>
    <source>
        <strain evidence="2">JCM 17759</strain>
    </source>
</reference>
<organism evidence="1 2">
    <name type="scientific">Novipirellula rosea</name>
    <dbReference type="NCBI Taxonomy" id="1031540"/>
    <lineage>
        <taxon>Bacteria</taxon>
        <taxon>Pseudomonadati</taxon>
        <taxon>Planctomycetota</taxon>
        <taxon>Planctomycetia</taxon>
        <taxon>Pirellulales</taxon>
        <taxon>Pirellulaceae</taxon>
        <taxon>Novipirellula</taxon>
    </lineage>
</organism>
<protein>
    <recommendedName>
        <fullName evidence="3">Plasmid related protein</fullName>
    </recommendedName>
</protein>
<evidence type="ECO:0008006" key="3">
    <source>
        <dbReference type="Google" id="ProtNLM"/>
    </source>
</evidence>
<sequence>MIKTFDAPSIVSTGTVFATASVVKKLNPIDVYVALQRHRRGDWGLVSESDHEQNDLALQNGGRLLSVFEDRKQTRFWIITEADRSQSTVLLPSDY</sequence>
<accession>A0ABP8NR73</accession>
<proteinExistence type="predicted"/>